<dbReference type="InterPro" id="IPR039361">
    <property type="entry name" value="Cyclin"/>
</dbReference>
<dbReference type="InterPro" id="IPR006671">
    <property type="entry name" value="Cyclin_N"/>
</dbReference>
<evidence type="ECO:0000259" key="5">
    <source>
        <dbReference type="SMART" id="SM00385"/>
    </source>
</evidence>
<dbReference type="InterPro" id="IPR036915">
    <property type="entry name" value="Cyclin-like_sf"/>
</dbReference>
<dbReference type="InterPro" id="IPR048258">
    <property type="entry name" value="Cyclins_cyclin-box"/>
</dbReference>
<dbReference type="Proteomes" id="UP000236161">
    <property type="component" value="Unassembled WGS sequence"/>
</dbReference>
<dbReference type="STRING" id="1088818.A0A2I0A9I8"/>
<keyword evidence="1" id="KW-0132">Cell division</keyword>
<sequence>MAEMIPDLISKRSVSLTKRRATEVLAGIHTKKKLRSNIPRRKRVPAFSISGFSSNSYSGVDDEAESSSSCFNGEKSLGNSVEFNKDQKQPGWHSEIRWKKMVGSFRKDSSDDEFRRITRSYAKRKDLRLKAVEVRSIDRGIDSFSHSLTRGTKRSDPKDNAALDISVSGVSEISGNFPNSNLKAKDSSKAKISDISDSCLESIVSDTNGATVHCATGKEVSRLQLEKEISIQVNKAHELDLQSDLACPEELIDDGCLSDYSACNEMLLSEFESDILHGQSDEDSEVSLSDLIESPDYFSERSLDDSTPSVAFSILFQLWEQFRPSSFVAESNEKFQETNELSEEFILSRFPNKDDEESYQSFRSRERNETSLHDYANWYSTNTGFGDLIIGQRLLMVNWMLEHCQSKELQSETLFLGVNLMDRFLSRGYFQTERYLQLLGIACVTLATRLEENQPYNSIRQRSFKVGVNVYKRCEVVSMEWLLLEVLRFQCFLPTIHNFLWFYLKAARASAEVEDLCRHLAILSLLDHSILCFWPSTVAAGLAILACIATDNDSHCNNIMETHVRRKTDDLSECIKSLDWLVKYASMRTGTEQP</sequence>
<dbReference type="GO" id="GO:0051301">
    <property type="term" value="P:cell division"/>
    <property type="evidence" value="ECO:0007669"/>
    <property type="project" value="UniProtKB-KW"/>
</dbReference>
<keyword evidence="3" id="KW-0131">Cell cycle</keyword>
<accession>A0A2I0A9I8</accession>
<dbReference type="PANTHER" id="PTHR10177">
    <property type="entry name" value="CYCLINS"/>
    <property type="match status" value="1"/>
</dbReference>
<organism evidence="7 8">
    <name type="scientific">Apostasia shenzhenica</name>
    <dbReference type="NCBI Taxonomy" id="1088818"/>
    <lineage>
        <taxon>Eukaryota</taxon>
        <taxon>Viridiplantae</taxon>
        <taxon>Streptophyta</taxon>
        <taxon>Embryophyta</taxon>
        <taxon>Tracheophyta</taxon>
        <taxon>Spermatophyta</taxon>
        <taxon>Magnoliopsida</taxon>
        <taxon>Liliopsida</taxon>
        <taxon>Asparagales</taxon>
        <taxon>Orchidaceae</taxon>
        <taxon>Apostasioideae</taxon>
        <taxon>Apostasia</taxon>
    </lineage>
</organism>
<name>A0A2I0A9I8_9ASPA</name>
<feature type="domain" description="Cyclin C-terminal" evidence="6">
    <location>
        <begin position="494"/>
        <end position="593"/>
    </location>
</feature>
<comment type="similarity">
    <text evidence="4">Belongs to the cyclin family.</text>
</comment>
<dbReference type="SMART" id="SM00385">
    <property type="entry name" value="CYCLIN"/>
    <property type="match status" value="1"/>
</dbReference>
<reference evidence="7 8" key="1">
    <citation type="journal article" date="2017" name="Nature">
        <title>The Apostasia genome and the evolution of orchids.</title>
        <authorList>
            <person name="Zhang G.Q."/>
            <person name="Liu K.W."/>
            <person name="Li Z."/>
            <person name="Lohaus R."/>
            <person name="Hsiao Y.Y."/>
            <person name="Niu S.C."/>
            <person name="Wang J.Y."/>
            <person name="Lin Y.C."/>
            <person name="Xu Q."/>
            <person name="Chen L.J."/>
            <person name="Yoshida K."/>
            <person name="Fujiwara S."/>
            <person name="Wang Z.W."/>
            <person name="Zhang Y.Q."/>
            <person name="Mitsuda N."/>
            <person name="Wang M."/>
            <person name="Liu G.H."/>
            <person name="Pecoraro L."/>
            <person name="Huang H.X."/>
            <person name="Xiao X.J."/>
            <person name="Lin M."/>
            <person name="Wu X.Y."/>
            <person name="Wu W.L."/>
            <person name="Chen Y.Y."/>
            <person name="Chang S.B."/>
            <person name="Sakamoto S."/>
            <person name="Ohme-Takagi M."/>
            <person name="Yagi M."/>
            <person name="Zeng S.J."/>
            <person name="Shen C.Y."/>
            <person name="Yeh C.M."/>
            <person name="Luo Y.B."/>
            <person name="Tsai W.C."/>
            <person name="Van de Peer Y."/>
            <person name="Liu Z.J."/>
        </authorList>
    </citation>
    <scope>NUCLEOTIDE SEQUENCE [LARGE SCALE GENOMIC DNA]</scope>
    <source>
        <strain evidence="8">cv. Shenzhen</strain>
        <tissue evidence="7">Stem</tissue>
    </source>
</reference>
<evidence type="ECO:0000256" key="1">
    <source>
        <dbReference type="ARBA" id="ARBA00022618"/>
    </source>
</evidence>
<dbReference type="InterPro" id="IPR004367">
    <property type="entry name" value="Cyclin_C-dom"/>
</dbReference>
<evidence type="ECO:0000259" key="6">
    <source>
        <dbReference type="SMART" id="SM01332"/>
    </source>
</evidence>
<keyword evidence="8" id="KW-1185">Reference proteome</keyword>
<dbReference type="Pfam" id="PF02984">
    <property type="entry name" value="Cyclin_C"/>
    <property type="match status" value="1"/>
</dbReference>
<dbReference type="AlphaFoldDB" id="A0A2I0A9I8"/>
<evidence type="ECO:0000313" key="8">
    <source>
        <dbReference type="Proteomes" id="UP000236161"/>
    </source>
</evidence>
<gene>
    <name evidence="7" type="ORF">AXF42_Ash010094</name>
</gene>
<keyword evidence="2 4" id="KW-0195">Cyclin</keyword>
<evidence type="ECO:0000313" key="7">
    <source>
        <dbReference type="EMBL" id="PKA52198.1"/>
    </source>
</evidence>
<evidence type="ECO:0000256" key="4">
    <source>
        <dbReference type="RuleBase" id="RU000383"/>
    </source>
</evidence>
<dbReference type="SUPFAM" id="SSF47954">
    <property type="entry name" value="Cyclin-like"/>
    <property type="match status" value="2"/>
</dbReference>
<feature type="domain" description="Cyclin-like" evidence="5">
    <location>
        <begin position="398"/>
        <end position="485"/>
    </location>
</feature>
<evidence type="ECO:0000256" key="3">
    <source>
        <dbReference type="ARBA" id="ARBA00023306"/>
    </source>
</evidence>
<dbReference type="InterPro" id="IPR013763">
    <property type="entry name" value="Cyclin-like_dom"/>
</dbReference>
<evidence type="ECO:0000256" key="2">
    <source>
        <dbReference type="ARBA" id="ARBA00023127"/>
    </source>
</evidence>
<dbReference type="EMBL" id="KZ452008">
    <property type="protein sequence ID" value="PKA52198.1"/>
    <property type="molecule type" value="Genomic_DNA"/>
</dbReference>
<dbReference type="Gene3D" id="1.10.472.10">
    <property type="entry name" value="Cyclin-like"/>
    <property type="match status" value="2"/>
</dbReference>
<proteinExistence type="inferred from homology"/>
<dbReference type="OrthoDB" id="5590282at2759"/>
<protein>
    <submittedName>
        <fullName evidence="7">Cyclin-SDS-like</fullName>
    </submittedName>
</protein>
<dbReference type="PROSITE" id="PS00292">
    <property type="entry name" value="CYCLINS"/>
    <property type="match status" value="1"/>
</dbReference>
<dbReference type="SMART" id="SM01332">
    <property type="entry name" value="Cyclin_C"/>
    <property type="match status" value="1"/>
</dbReference>
<dbReference type="Pfam" id="PF00134">
    <property type="entry name" value="Cyclin_N"/>
    <property type="match status" value="1"/>
</dbReference>